<organism evidence="5 6">
    <name type="scientific">Parvularcula mediterranea</name>
    <dbReference type="NCBI Taxonomy" id="2732508"/>
    <lineage>
        <taxon>Bacteria</taxon>
        <taxon>Pseudomonadati</taxon>
        <taxon>Pseudomonadota</taxon>
        <taxon>Alphaproteobacteria</taxon>
        <taxon>Parvularculales</taxon>
        <taxon>Parvularculaceae</taxon>
        <taxon>Parvularcula</taxon>
    </lineage>
</organism>
<dbReference type="SUPFAM" id="SSF56300">
    <property type="entry name" value="Metallo-dependent phosphatases"/>
    <property type="match status" value="1"/>
</dbReference>
<evidence type="ECO:0000256" key="1">
    <source>
        <dbReference type="SAM" id="MobiDB-lite"/>
    </source>
</evidence>
<evidence type="ECO:0000259" key="3">
    <source>
        <dbReference type="Pfam" id="PF16370"/>
    </source>
</evidence>
<feature type="domain" description="Calcineurin-like phosphoesterase" evidence="2">
    <location>
        <begin position="169"/>
        <end position="389"/>
    </location>
</feature>
<dbReference type="PROSITE" id="PS51257">
    <property type="entry name" value="PROKAR_LIPOPROTEIN"/>
    <property type="match status" value="1"/>
</dbReference>
<reference evidence="5 6" key="1">
    <citation type="submission" date="2020-05" db="EMBL/GenBank/DDBJ databases">
        <title>Parvularcula mediterraneae sp. nov., isolated from polypropylene straw from shallow seawater of the seashore of Laganas in Zakynthos island, Greece.</title>
        <authorList>
            <person name="Szabo I."/>
            <person name="Al-Omari J."/>
            <person name="Rado J."/>
            <person name="Szerdahelyi G.S."/>
        </authorList>
    </citation>
    <scope>NUCLEOTIDE SEQUENCE [LARGE SCALE GENOMIC DNA]</scope>
    <source>
        <strain evidence="5 6">ZS-1/3</strain>
    </source>
</reference>
<proteinExistence type="predicted"/>
<dbReference type="PANTHER" id="PTHR43143:SF6">
    <property type="entry name" value="BLL3016 PROTEIN"/>
    <property type="match status" value="1"/>
</dbReference>
<feature type="domain" description="Calcineurin-like phosphoesterase N-terminal" evidence="4">
    <location>
        <begin position="72"/>
        <end position="132"/>
    </location>
</feature>
<evidence type="ECO:0000259" key="4">
    <source>
        <dbReference type="Pfam" id="PF16371"/>
    </source>
</evidence>
<comment type="caution">
    <text evidence="5">The sequence shown here is derived from an EMBL/GenBank/DDBJ whole genome shotgun (WGS) entry which is preliminary data.</text>
</comment>
<dbReference type="InterPro" id="IPR004843">
    <property type="entry name" value="Calcineurin-like_PHP"/>
</dbReference>
<dbReference type="Gene3D" id="2.60.40.10">
    <property type="entry name" value="Immunoglobulins"/>
    <property type="match status" value="1"/>
</dbReference>
<dbReference type="EMBL" id="JABFCX010000002">
    <property type="protein sequence ID" value="NNU15942.1"/>
    <property type="molecule type" value="Genomic_DNA"/>
</dbReference>
<dbReference type="Pfam" id="PF16370">
    <property type="entry name" value="MetallophosC"/>
    <property type="match status" value="1"/>
</dbReference>
<dbReference type="Pfam" id="PF16371">
    <property type="entry name" value="MetallophosN"/>
    <property type="match status" value="1"/>
</dbReference>
<dbReference type="InterPro" id="IPR032285">
    <property type="entry name" value="Metallophos_N"/>
</dbReference>
<dbReference type="Pfam" id="PF00149">
    <property type="entry name" value="Metallophos"/>
    <property type="match status" value="1"/>
</dbReference>
<feature type="domain" description="Calcineurin-like phosphoesterase C-terminal" evidence="3">
    <location>
        <begin position="417"/>
        <end position="582"/>
    </location>
</feature>
<dbReference type="GO" id="GO:0016787">
    <property type="term" value="F:hydrolase activity"/>
    <property type="evidence" value="ECO:0007669"/>
    <property type="project" value="InterPro"/>
</dbReference>
<dbReference type="PANTHER" id="PTHR43143">
    <property type="entry name" value="METALLOPHOSPHOESTERASE, CALCINEURIN SUPERFAMILY"/>
    <property type="match status" value="1"/>
</dbReference>
<dbReference type="InterPro" id="IPR029052">
    <property type="entry name" value="Metallo-depent_PP-like"/>
</dbReference>
<feature type="region of interest" description="Disordered" evidence="1">
    <location>
        <begin position="40"/>
        <end position="79"/>
    </location>
</feature>
<evidence type="ECO:0000313" key="5">
    <source>
        <dbReference type="EMBL" id="NNU15942.1"/>
    </source>
</evidence>
<dbReference type="Proteomes" id="UP000536835">
    <property type="component" value="Unassembled WGS sequence"/>
</dbReference>
<dbReference type="InterPro" id="IPR032288">
    <property type="entry name" value="Metallophos_C"/>
</dbReference>
<protein>
    <submittedName>
        <fullName evidence="5">Metallophosphoesterase</fullName>
    </submittedName>
</protein>
<evidence type="ECO:0000313" key="6">
    <source>
        <dbReference type="Proteomes" id="UP000536835"/>
    </source>
</evidence>
<name>A0A7Y3RME8_9PROT</name>
<dbReference type="AlphaFoldDB" id="A0A7Y3RME8"/>
<accession>A0A7Y3RME8</accession>
<sequence length="684" mass="76404">MRRTLALGLVTGALLAACETVPADSASVSAPRGPLFSDYQGTPEIMRRSGAPSDEARGTVFDDQNRNGTQDEDEPGVRGVKVSNGREVVLTGADGSYSLPARDDMAVFVIQPSGYQVPHNQNWVPQFAYQHKPSGSPKPLRYGGLPATGPLPSEINFPLIRTGTSDNYRCAILGDTQTYANQEIGYFRDSTVDDILDRPEAEHPACIVAVGDVMGDDLGLIPRMAEVIGTLRAPQWWIHGNHDLDFDADYDEDSADSWRRLWGPNYYAFEIGDVLFIALDNVVYPCTQEDVAYEAWPVKWFDEAQMARRFCTDDKNKRYNGRITTDQMAFVENLLALTDENKLVVYAHHIPFVTFFDQTAGAHQTDNVRELYALTEGREALSLSGHTHTTENFAPGDSFEGWEKMVGVESLPFRHIIAGAASGAWYNGDFDHHGVPMALQRMGAPRGWLSLDFDGATYKERYIGSNVGRERSMWVSVNTPIFRSWYTQIMAWRDTPRNRRDPVPPLSINDLPDVKILTPRDLSRGTFLTANIWDGSTETRAEVIIGERTITMERTQEAQGEAARIGAEWADPFAAQRQLSVARYALESRSGIERNQGWEAYKGNRFGPSTPQPQGSVADRNSHLWRARLPDDLPQGVHVARVRATDRHGRVTEDTTVLEVRDIQPPARFRNDVFEAVENGPPVR</sequence>
<dbReference type="InterPro" id="IPR013783">
    <property type="entry name" value="Ig-like_fold"/>
</dbReference>
<keyword evidence="6" id="KW-1185">Reference proteome</keyword>
<dbReference type="InterPro" id="IPR051918">
    <property type="entry name" value="STPP_CPPED1"/>
</dbReference>
<dbReference type="RefSeq" id="WP_173197784.1">
    <property type="nucleotide sequence ID" value="NZ_JABFCX010000002.1"/>
</dbReference>
<evidence type="ECO:0000259" key="2">
    <source>
        <dbReference type="Pfam" id="PF00149"/>
    </source>
</evidence>
<gene>
    <name evidence="5" type="ORF">HK107_06345</name>
</gene>
<dbReference type="Gene3D" id="3.60.21.10">
    <property type="match status" value="1"/>
</dbReference>